<keyword evidence="3" id="KW-1185">Reference proteome</keyword>
<dbReference type="GeneID" id="102808215"/>
<feature type="transmembrane region" description="Helical" evidence="2">
    <location>
        <begin position="132"/>
        <end position="149"/>
    </location>
</feature>
<reference evidence="4" key="1">
    <citation type="submission" date="2025-08" db="UniProtKB">
        <authorList>
            <consortium name="RefSeq"/>
        </authorList>
    </citation>
    <scope>IDENTIFICATION</scope>
    <source>
        <tissue evidence="4">Testes</tissue>
    </source>
</reference>
<sequence length="339" mass="37568">MKQQIRNHNISEPLVGVVPNDVINQSATQTENGMEVPHNHSNTRCGIIGFYPECLQRFSSINTFFVLLLFSGMAFAYGISVSHVSITSLQIRYGLSSSFIGIYNLLNMTVLTLSVIVVTLLGGRPNSHKPRWVAGGMFLCAIGFFMKSVTQFSSPLYDYQQNLRVERGDPSSHELCSDSDLNNSYNFLDYERCSDTDSSRSIIPIGSEMVILLLIGNALIGCGNIPIFILGIAHIDDNVSKEKSPLYMGIFFATFGMGSVVGMPIASYFTNIYVDFYRVDGVDIDPSDPRWVGAWWLGYIIIFLTTLVISCLLFLVPKQPPETQHSIAIHIAVAFFAIS</sequence>
<proteinExistence type="predicted"/>
<dbReference type="RefSeq" id="XP_006816208.1">
    <property type="nucleotide sequence ID" value="XM_006816145.1"/>
</dbReference>
<evidence type="ECO:0000256" key="2">
    <source>
        <dbReference type="SAM" id="Phobius"/>
    </source>
</evidence>
<name>A0ABM0M867_SACKO</name>
<keyword evidence="1" id="KW-1015">Disulfide bond</keyword>
<gene>
    <name evidence="4" type="primary">LOC102808215</name>
</gene>
<keyword evidence="2" id="KW-0812">Transmembrane</keyword>
<dbReference type="SUPFAM" id="SSF103473">
    <property type="entry name" value="MFS general substrate transporter"/>
    <property type="match status" value="1"/>
</dbReference>
<feature type="transmembrane region" description="Helical" evidence="2">
    <location>
        <begin position="294"/>
        <end position="316"/>
    </location>
</feature>
<dbReference type="Proteomes" id="UP000694865">
    <property type="component" value="Unplaced"/>
</dbReference>
<evidence type="ECO:0000313" key="4">
    <source>
        <dbReference type="RefSeq" id="XP_006816208.1"/>
    </source>
</evidence>
<keyword evidence="2" id="KW-0472">Membrane</keyword>
<dbReference type="PANTHER" id="PTHR11388">
    <property type="entry name" value="ORGANIC ANION TRANSPORTER"/>
    <property type="match status" value="1"/>
</dbReference>
<evidence type="ECO:0000313" key="3">
    <source>
        <dbReference type="Proteomes" id="UP000694865"/>
    </source>
</evidence>
<dbReference type="InterPro" id="IPR036259">
    <property type="entry name" value="MFS_trans_sf"/>
</dbReference>
<organism evidence="3 4">
    <name type="scientific">Saccoglossus kowalevskii</name>
    <name type="common">Acorn worm</name>
    <dbReference type="NCBI Taxonomy" id="10224"/>
    <lineage>
        <taxon>Eukaryota</taxon>
        <taxon>Metazoa</taxon>
        <taxon>Hemichordata</taxon>
        <taxon>Enteropneusta</taxon>
        <taxon>Harrimaniidae</taxon>
        <taxon>Saccoglossus</taxon>
    </lineage>
</organism>
<evidence type="ECO:0000256" key="1">
    <source>
        <dbReference type="ARBA" id="ARBA00023157"/>
    </source>
</evidence>
<feature type="transmembrane region" description="Helical" evidence="2">
    <location>
        <begin position="245"/>
        <end position="274"/>
    </location>
</feature>
<accession>A0ABM0M867</accession>
<feature type="transmembrane region" description="Helical" evidence="2">
    <location>
        <begin position="98"/>
        <end position="120"/>
    </location>
</feature>
<dbReference type="Pfam" id="PF03137">
    <property type="entry name" value="OATP"/>
    <property type="match status" value="1"/>
</dbReference>
<protein>
    <submittedName>
        <fullName evidence="4">Solute carrier organic anion transporter family member 1B3-like</fullName>
    </submittedName>
</protein>
<dbReference type="PANTHER" id="PTHR11388:SF100">
    <property type="entry name" value="SOLUTE CARRIER ORGANIC ANION TRANSPORTER FAMILY MEMBER 4A1"/>
    <property type="match status" value="1"/>
</dbReference>
<dbReference type="Gene3D" id="1.20.1250.20">
    <property type="entry name" value="MFS general substrate transporter like domains"/>
    <property type="match status" value="1"/>
</dbReference>
<feature type="transmembrane region" description="Helical" evidence="2">
    <location>
        <begin position="64"/>
        <end position="86"/>
    </location>
</feature>
<dbReference type="InterPro" id="IPR004156">
    <property type="entry name" value="OATP"/>
</dbReference>
<feature type="transmembrane region" description="Helical" evidence="2">
    <location>
        <begin position="209"/>
        <end position="233"/>
    </location>
</feature>
<keyword evidence="2" id="KW-1133">Transmembrane helix</keyword>